<protein>
    <recommendedName>
        <fullName evidence="4">TLDc domain-containing protein</fullName>
    </recommendedName>
</protein>
<dbReference type="EMBL" id="JARQZJ010000100">
    <property type="protein sequence ID" value="KAK9886444.1"/>
    <property type="molecule type" value="Genomic_DNA"/>
</dbReference>
<feature type="compositionally biased region" description="Polar residues" evidence="1">
    <location>
        <begin position="42"/>
        <end position="54"/>
    </location>
</feature>
<feature type="region of interest" description="Disordered" evidence="1">
    <location>
        <begin position="33"/>
        <end position="54"/>
    </location>
</feature>
<gene>
    <name evidence="2" type="ORF">WA026_016727</name>
</gene>
<evidence type="ECO:0000313" key="3">
    <source>
        <dbReference type="Proteomes" id="UP001431783"/>
    </source>
</evidence>
<dbReference type="AlphaFoldDB" id="A0AAW1UTF8"/>
<reference evidence="2 3" key="1">
    <citation type="submission" date="2023-03" db="EMBL/GenBank/DDBJ databases">
        <title>Genome insight into feeding habits of ladybird beetles.</title>
        <authorList>
            <person name="Li H.-S."/>
            <person name="Huang Y.-H."/>
            <person name="Pang H."/>
        </authorList>
    </citation>
    <scope>NUCLEOTIDE SEQUENCE [LARGE SCALE GENOMIC DNA]</scope>
    <source>
        <strain evidence="2">SYSU_2023b</strain>
        <tissue evidence="2">Whole body</tissue>
    </source>
</reference>
<sequence>MSKVVEVSGRRSALRPKNQLLYSSVVSQNISLNRKENKRKNSFNNGYDKNAHQSQLLNKVNSDFRPYEILMSRANSSDVSYNYNTIKSQIQPHNDIVDSDSSSPQPKRKIINQKNSNKLTLKEQLHREVDKDFVVDSSPDELSFNCNKHHLLQLINDLDPDILVLSVTFLKPHFNCTLKGFYSLRDDRADGFGGIAFFIKVNLQGITGLHNYSHTPESVRIVTNYIFE</sequence>
<name>A0AAW1UTF8_9CUCU</name>
<accession>A0AAW1UTF8</accession>
<dbReference type="Proteomes" id="UP001431783">
    <property type="component" value="Unassembled WGS sequence"/>
</dbReference>
<comment type="caution">
    <text evidence="2">The sequence shown here is derived from an EMBL/GenBank/DDBJ whole genome shotgun (WGS) entry which is preliminary data.</text>
</comment>
<evidence type="ECO:0000256" key="1">
    <source>
        <dbReference type="SAM" id="MobiDB-lite"/>
    </source>
</evidence>
<keyword evidence="3" id="KW-1185">Reference proteome</keyword>
<evidence type="ECO:0008006" key="4">
    <source>
        <dbReference type="Google" id="ProtNLM"/>
    </source>
</evidence>
<evidence type="ECO:0000313" key="2">
    <source>
        <dbReference type="EMBL" id="KAK9886444.1"/>
    </source>
</evidence>
<proteinExistence type="predicted"/>
<organism evidence="2 3">
    <name type="scientific">Henosepilachna vigintioctopunctata</name>
    <dbReference type="NCBI Taxonomy" id="420089"/>
    <lineage>
        <taxon>Eukaryota</taxon>
        <taxon>Metazoa</taxon>
        <taxon>Ecdysozoa</taxon>
        <taxon>Arthropoda</taxon>
        <taxon>Hexapoda</taxon>
        <taxon>Insecta</taxon>
        <taxon>Pterygota</taxon>
        <taxon>Neoptera</taxon>
        <taxon>Endopterygota</taxon>
        <taxon>Coleoptera</taxon>
        <taxon>Polyphaga</taxon>
        <taxon>Cucujiformia</taxon>
        <taxon>Coccinelloidea</taxon>
        <taxon>Coccinellidae</taxon>
        <taxon>Epilachninae</taxon>
        <taxon>Epilachnini</taxon>
        <taxon>Henosepilachna</taxon>
    </lineage>
</organism>